<evidence type="ECO:0000313" key="6">
    <source>
        <dbReference type="EMBL" id="PZR55524.1"/>
    </source>
</evidence>
<dbReference type="InterPro" id="IPR002347">
    <property type="entry name" value="SDR_fam"/>
</dbReference>
<evidence type="ECO:0000259" key="5">
    <source>
        <dbReference type="SMART" id="SM00822"/>
    </source>
</evidence>
<dbReference type="InterPro" id="IPR057326">
    <property type="entry name" value="KR_dom"/>
</dbReference>
<feature type="domain" description="Ketoreductase" evidence="5">
    <location>
        <begin position="9"/>
        <end position="200"/>
    </location>
</feature>
<feature type="region of interest" description="Disordered" evidence="4">
    <location>
        <begin position="203"/>
        <end position="223"/>
    </location>
</feature>
<comment type="similarity">
    <text evidence="1 3">Belongs to the short-chain dehydrogenases/reductases (SDR) family.</text>
</comment>
<dbReference type="PANTHER" id="PTHR44196:SF2">
    <property type="entry name" value="SHORT-CHAIN DEHYDROGENASE-RELATED"/>
    <property type="match status" value="1"/>
</dbReference>
<dbReference type="EMBL" id="QKWH01000001">
    <property type="protein sequence ID" value="PZR55524.1"/>
    <property type="molecule type" value="Genomic_DNA"/>
</dbReference>
<dbReference type="Pfam" id="PF00106">
    <property type="entry name" value="adh_short"/>
    <property type="match status" value="1"/>
</dbReference>
<organism evidence="6 7">
    <name type="scientific">Xylanimonas oleitrophica</name>
    <dbReference type="NCBI Taxonomy" id="2607479"/>
    <lineage>
        <taxon>Bacteria</taxon>
        <taxon>Bacillati</taxon>
        <taxon>Actinomycetota</taxon>
        <taxon>Actinomycetes</taxon>
        <taxon>Micrococcales</taxon>
        <taxon>Promicromonosporaceae</taxon>
        <taxon>Xylanimonas</taxon>
    </lineage>
</organism>
<name>A0A2W5Y9W3_9MICO</name>
<dbReference type="Gene3D" id="3.40.50.720">
    <property type="entry name" value="NAD(P)-binding Rossmann-like Domain"/>
    <property type="match status" value="1"/>
</dbReference>
<keyword evidence="7" id="KW-1185">Reference proteome</keyword>
<protein>
    <submittedName>
        <fullName evidence="6">Oxidoreductase</fullName>
    </submittedName>
</protein>
<dbReference type="AlphaFoldDB" id="A0A2W5Y9W3"/>
<dbReference type="InterPro" id="IPR036291">
    <property type="entry name" value="NAD(P)-bd_dom_sf"/>
</dbReference>
<dbReference type="GO" id="GO:0016491">
    <property type="term" value="F:oxidoreductase activity"/>
    <property type="evidence" value="ECO:0007669"/>
    <property type="project" value="UniProtKB-KW"/>
</dbReference>
<dbReference type="PRINTS" id="PR00080">
    <property type="entry name" value="SDRFAMILY"/>
</dbReference>
<dbReference type="PRINTS" id="PR00081">
    <property type="entry name" value="GDHRDH"/>
</dbReference>
<evidence type="ECO:0000313" key="7">
    <source>
        <dbReference type="Proteomes" id="UP000248783"/>
    </source>
</evidence>
<proteinExistence type="inferred from homology"/>
<dbReference type="GO" id="GO:0016020">
    <property type="term" value="C:membrane"/>
    <property type="evidence" value="ECO:0007669"/>
    <property type="project" value="TreeGrafter"/>
</dbReference>
<dbReference type="CDD" id="cd05233">
    <property type="entry name" value="SDR_c"/>
    <property type="match status" value="1"/>
</dbReference>
<evidence type="ECO:0000256" key="3">
    <source>
        <dbReference type="RuleBase" id="RU000363"/>
    </source>
</evidence>
<dbReference type="SMART" id="SM00822">
    <property type="entry name" value="PKS_KR"/>
    <property type="match status" value="1"/>
</dbReference>
<gene>
    <name evidence="6" type="ORF">DNL40_01770</name>
</gene>
<dbReference type="SUPFAM" id="SSF51735">
    <property type="entry name" value="NAD(P)-binding Rossmann-fold domains"/>
    <property type="match status" value="1"/>
</dbReference>
<sequence>MHHQASARPLAVVTGASSGIGLELARELVARGFDVVATAEDDVAAATRDLAPPRDLARPRDLAEAGAWVQPVQADLRTTAGLRALEEAVLAVGRPVEVLALNAGVGNSGAFVDTPLEKDLDVVAVNVTALVHLAKRLVPPMAERGRGRVLVTSSVAALMPGPYYATYAASKAFALSFAEALRHELRRTGVTVTALLPGPTATDYFAGGPQTTTPMGRGPKDSPAKVARDACDALFAGKDKVVVRSVKARTMALLGSVLPLRARTAVHALAARPSRAGREASRRHDR</sequence>
<dbReference type="PROSITE" id="PS00061">
    <property type="entry name" value="ADH_SHORT"/>
    <property type="match status" value="1"/>
</dbReference>
<dbReference type="PANTHER" id="PTHR44196">
    <property type="entry name" value="DEHYDROGENASE/REDUCTASE SDR FAMILY MEMBER 7B"/>
    <property type="match status" value="1"/>
</dbReference>
<keyword evidence="2" id="KW-0560">Oxidoreductase</keyword>
<reference evidence="6 7" key="1">
    <citation type="submission" date="2018-06" db="EMBL/GenBank/DDBJ databases">
        <title>Whole genome sequencing of a novel hydrocarbon degrading bacterial strain, PW21 isolated from oil contaminated produced water sample.</title>
        <authorList>
            <person name="Nagkirti P."/>
            <person name="Shaikh A."/>
            <person name="Gowdaman V."/>
            <person name="Engineer A.E."/>
            <person name="Dagar S."/>
            <person name="Dhakephalkar P.K."/>
        </authorList>
    </citation>
    <scope>NUCLEOTIDE SEQUENCE [LARGE SCALE GENOMIC DNA]</scope>
    <source>
        <strain evidence="6 7">PW21</strain>
    </source>
</reference>
<comment type="caution">
    <text evidence="6">The sequence shown here is derived from an EMBL/GenBank/DDBJ whole genome shotgun (WGS) entry which is preliminary data.</text>
</comment>
<evidence type="ECO:0000256" key="4">
    <source>
        <dbReference type="SAM" id="MobiDB-lite"/>
    </source>
</evidence>
<dbReference type="InterPro" id="IPR020904">
    <property type="entry name" value="Sc_DH/Rdtase_CS"/>
</dbReference>
<evidence type="ECO:0000256" key="2">
    <source>
        <dbReference type="ARBA" id="ARBA00023002"/>
    </source>
</evidence>
<evidence type="ECO:0000256" key="1">
    <source>
        <dbReference type="ARBA" id="ARBA00006484"/>
    </source>
</evidence>
<accession>A0A2W5Y9W3</accession>
<dbReference type="Proteomes" id="UP000248783">
    <property type="component" value="Unassembled WGS sequence"/>
</dbReference>